<evidence type="ECO:0000313" key="1">
    <source>
        <dbReference type="EMBL" id="RCV36316.1"/>
    </source>
</evidence>
<name>A0A368S1L7_SETIT</name>
<accession>A0A368S1L7</accession>
<gene>
    <name evidence="1" type="ORF">SETIT_7G308900v2</name>
</gene>
<dbReference type="STRING" id="4555.A0A368S1L7"/>
<organism evidence="1">
    <name type="scientific">Setaria italica</name>
    <name type="common">Foxtail millet</name>
    <name type="synonym">Panicum italicum</name>
    <dbReference type="NCBI Taxonomy" id="4555"/>
    <lineage>
        <taxon>Eukaryota</taxon>
        <taxon>Viridiplantae</taxon>
        <taxon>Streptophyta</taxon>
        <taxon>Embryophyta</taxon>
        <taxon>Tracheophyta</taxon>
        <taxon>Spermatophyta</taxon>
        <taxon>Magnoliopsida</taxon>
        <taxon>Liliopsida</taxon>
        <taxon>Poales</taxon>
        <taxon>Poaceae</taxon>
        <taxon>PACMAD clade</taxon>
        <taxon>Panicoideae</taxon>
        <taxon>Panicodae</taxon>
        <taxon>Paniceae</taxon>
        <taxon>Cenchrinae</taxon>
        <taxon>Setaria</taxon>
    </lineage>
</organism>
<dbReference type="OrthoDB" id="677550at2759"/>
<reference evidence="1" key="1">
    <citation type="journal article" date="2012" name="Nat. Biotechnol.">
        <title>Reference genome sequence of the model plant Setaria.</title>
        <authorList>
            <person name="Bennetzen J.L."/>
            <person name="Schmutz J."/>
            <person name="Wang H."/>
            <person name="Percifield R."/>
            <person name="Hawkins J."/>
            <person name="Pontaroli A.C."/>
            <person name="Estep M."/>
            <person name="Feng L."/>
            <person name="Vaughn J.N."/>
            <person name="Grimwood J."/>
            <person name="Jenkins J."/>
            <person name="Barry K."/>
            <person name="Lindquist E."/>
            <person name="Hellsten U."/>
            <person name="Deshpande S."/>
            <person name="Wang X."/>
            <person name="Wu X."/>
            <person name="Mitros T."/>
            <person name="Triplett J."/>
            <person name="Yang X."/>
            <person name="Ye C.Y."/>
            <person name="Mauro-Herrera M."/>
            <person name="Wang L."/>
            <person name="Li P."/>
            <person name="Sharma M."/>
            <person name="Sharma R."/>
            <person name="Ronald P.C."/>
            <person name="Panaud O."/>
            <person name="Kellogg E.A."/>
            <person name="Brutnell T.P."/>
            <person name="Doust A.N."/>
            <person name="Tuskan G.A."/>
            <person name="Rokhsar D."/>
            <person name="Devos K.M."/>
        </authorList>
    </citation>
    <scope>NUCLEOTIDE SEQUENCE [LARGE SCALE GENOMIC DNA]</scope>
    <source>
        <strain evidence="1">Yugu1</strain>
    </source>
</reference>
<dbReference type="AlphaFoldDB" id="A0A368S1L7"/>
<proteinExistence type="predicted"/>
<dbReference type="EMBL" id="CM003534">
    <property type="protein sequence ID" value="RCV36316.1"/>
    <property type="molecule type" value="Genomic_DNA"/>
</dbReference>
<sequence>STILQDWWIQARRLWTRQKRKGLDTLIALVTWEIWKERNARVFRGDHLQMDHLLQKIKATGELWIRGGAVNLGSLVRE</sequence>
<reference evidence="1" key="2">
    <citation type="submission" date="2015-07" db="EMBL/GenBank/DDBJ databases">
        <authorList>
            <person name="Noorani M."/>
        </authorList>
    </citation>
    <scope>NUCLEOTIDE SEQUENCE</scope>
    <source>
        <strain evidence="1">Yugu1</strain>
    </source>
</reference>
<protein>
    <submittedName>
        <fullName evidence="1">Uncharacterized protein</fullName>
    </submittedName>
</protein>
<feature type="non-terminal residue" evidence="1">
    <location>
        <position position="1"/>
    </location>
</feature>